<dbReference type="RefSeq" id="WP_114844524.1">
    <property type="nucleotide sequence ID" value="NZ_JBHSPE010000001.1"/>
</dbReference>
<dbReference type="AlphaFoldDB" id="A0A369UPK0"/>
<gene>
    <name evidence="1" type="ORF">DVJ77_05810</name>
</gene>
<dbReference type="EMBL" id="QQAH01000005">
    <property type="protein sequence ID" value="RDD82461.1"/>
    <property type="molecule type" value="Genomic_DNA"/>
</dbReference>
<evidence type="ECO:0000313" key="1">
    <source>
        <dbReference type="EMBL" id="RDD82461.1"/>
    </source>
</evidence>
<dbReference type="SUPFAM" id="SSF102588">
    <property type="entry name" value="LmbE-like"/>
    <property type="match status" value="1"/>
</dbReference>
<accession>A0A369UPK0</accession>
<protein>
    <recommendedName>
        <fullName evidence="3">PIG-L family deacetylase</fullName>
    </recommendedName>
</protein>
<name>A0A369UPK0_9GAMM</name>
<proteinExistence type="predicted"/>
<comment type="caution">
    <text evidence="1">The sequence shown here is derived from an EMBL/GenBank/DDBJ whole genome shotgun (WGS) entry which is preliminary data.</text>
</comment>
<dbReference type="Proteomes" id="UP000253782">
    <property type="component" value="Unassembled WGS sequence"/>
</dbReference>
<sequence length="280" mass="31322">MTHKNGEPHRRALLVIGHPGHELRVFGWLAQTRPLVCALTDGSGSDETPRTDKTRAILGAAGATIGPIFGELSDRQIYKHMLEQDSGPFEDLCERLVQLIVEEKIEIVVSDAIEGYNPTHDLCEVLVHAAVEIANIRQQRETRHYIIPLMGDPCSLGDGSESEHIEVILTQAQFQQKLATVRDYASSAGITLQQEAEDTFRTFGEEAFSREYLFASTLSGLDWERRFDGGRPFYETYGEKQVAAGRYQFVIRFREHVLPLANRLEKHVAEISASISGGRS</sequence>
<reference evidence="1 2" key="1">
    <citation type="submission" date="2018-07" db="EMBL/GenBank/DDBJ databases">
        <title>Dyella tabacisoli L4-6T, whole genome shotgun sequence.</title>
        <authorList>
            <person name="Zhou X.-K."/>
            <person name="Li W.-J."/>
            <person name="Duan Y.-Q."/>
        </authorList>
    </citation>
    <scope>NUCLEOTIDE SEQUENCE [LARGE SCALE GENOMIC DNA]</scope>
    <source>
        <strain evidence="1 2">L4-6</strain>
    </source>
</reference>
<evidence type="ECO:0000313" key="2">
    <source>
        <dbReference type="Proteomes" id="UP000253782"/>
    </source>
</evidence>
<dbReference type="InterPro" id="IPR024078">
    <property type="entry name" value="LmbE-like_dom_sf"/>
</dbReference>
<dbReference type="Gene3D" id="3.40.50.10320">
    <property type="entry name" value="LmbE-like"/>
    <property type="match status" value="1"/>
</dbReference>
<organism evidence="1 2">
    <name type="scientific">Dyella tabacisoli</name>
    <dbReference type="NCBI Taxonomy" id="2282381"/>
    <lineage>
        <taxon>Bacteria</taxon>
        <taxon>Pseudomonadati</taxon>
        <taxon>Pseudomonadota</taxon>
        <taxon>Gammaproteobacteria</taxon>
        <taxon>Lysobacterales</taxon>
        <taxon>Rhodanobacteraceae</taxon>
        <taxon>Dyella</taxon>
    </lineage>
</organism>
<evidence type="ECO:0008006" key="3">
    <source>
        <dbReference type="Google" id="ProtNLM"/>
    </source>
</evidence>
<keyword evidence="2" id="KW-1185">Reference proteome</keyword>
<dbReference type="OrthoDB" id="8058828at2"/>